<protein>
    <submittedName>
        <fullName evidence="2">Endonuclease</fullName>
    </submittedName>
</protein>
<dbReference type="GO" id="GO:0004519">
    <property type="term" value="F:endonuclease activity"/>
    <property type="evidence" value="ECO:0007669"/>
    <property type="project" value="UniProtKB-KW"/>
</dbReference>
<keyword evidence="2" id="KW-0255">Endonuclease</keyword>
<evidence type="ECO:0000313" key="2">
    <source>
        <dbReference type="EMBL" id="KAF4302199.1"/>
    </source>
</evidence>
<keyword evidence="2" id="KW-0540">Nuclease</keyword>
<accession>A0A8H4MX54</accession>
<sequence length="365" mass="40321">MPATRAQAHVEKHPQHDTHYALENTTMKDDPPIWCLAELEKSGDMHPDAYKHAPQPKGPKYSSDKNNKNSKNNPRKRKDSIQNSAASSSPPAKAARRSKTPDTKSNDGTTAKTGAATPTQTLRFLLSPRALPLTTPAAESEQGSSTRTYTSARLTPFEELLSAVILSRPISHALGQRAIRTLLNPPYALTTPGKAAEAGEERLLEALWEARTQHKEKTAEQVRGVAEAVVKRGWGASEEGTLEGVREEAGRAWEKERQVLREGIKGLGETGLDIFGRRVQWLWEEVFPFVDGRTKGALEELGLPGEASELRKLMEKEWENLGVKDIGLKDEEEKKRRAFTIVLERAVGASLEKKVQEIASEAAKE</sequence>
<name>A0A8H4MX54_9PEZI</name>
<feature type="region of interest" description="Disordered" evidence="1">
    <location>
        <begin position="1"/>
        <end position="31"/>
    </location>
</feature>
<feature type="compositionally biased region" description="Low complexity" evidence="1">
    <location>
        <begin position="84"/>
        <end position="93"/>
    </location>
</feature>
<feature type="compositionally biased region" description="Low complexity" evidence="1">
    <location>
        <begin position="109"/>
        <end position="121"/>
    </location>
</feature>
<comment type="caution">
    <text evidence="2">The sequence shown here is derived from an EMBL/GenBank/DDBJ whole genome shotgun (WGS) entry which is preliminary data.</text>
</comment>
<gene>
    <name evidence="2" type="ORF">GTA08_BOTSDO09907</name>
</gene>
<dbReference type="OrthoDB" id="4676at2759"/>
<feature type="compositionally biased region" description="Basic and acidic residues" evidence="1">
    <location>
        <begin position="8"/>
        <end position="31"/>
    </location>
</feature>
<dbReference type="EMBL" id="WWBZ02000073">
    <property type="protein sequence ID" value="KAF4302199.1"/>
    <property type="molecule type" value="Genomic_DNA"/>
</dbReference>
<organism evidence="2 3">
    <name type="scientific">Botryosphaeria dothidea</name>
    <dbReference type="NCBI Taxonomy" id="55169"/>
    <lineage>
        <taxon>Eukaryota</taxon>
        <taxon>Fungi</taxon>
        <taxon>Dikarya</taxon>
        <taxon>Ascomycota</taxon>
        <taxon>Pezizomycotina</taxon>
        <taxon>Dothideomycetes</taxon>
        <taxon>Dothideomycetes incertae sedis</taxon>
        <taxon>Botryosphaeriales</taxon>
        <taxon>Botryosphaeriaceae</taxon>
        <taxon>Botryosphaeria</taxon>
    </lineage>
</organism>
<evidence type="ECO:0000256" key="1">
    <source>
        <dbReference type="SAM" id="MobiDB-lite"/>
    </source>
</evidence>
<dbReference type="AlphaFoldDB" id="A0A8H4MX54"/>
<evidence type="ECO:0000313" key="3">
    <source>
        <dbReference type="Proteomes" id="UP000572817"/>
    </source>
</evidence>
<proteinExistence type="predicted"/>
<feature type="region of interest" description="Disordered" evidence="1">
    <location>
        <begin position="45"/>
        <end position="121"/>
    </location>
</feature>
<keyword evidence="3" id="KW-1185">Reference proteome</keyword>
<reference evidence="2" key="1">
    <citation type="submission" date="2020-04" db="EMBL/GenBank/DDBJ databases">
        <title>Genome Assembly and Annotation of Botryosphaeria dothidea sdau 11-99, a Latent Pathogen of Apple Fruit Ring Rot in China.</title>
        <authorList>
            <person name="Yu C."/>
            <person name="Diao Y."/>
            <person name="Lu Q."/>
            <person name="Zhao J."/>
            <person name="Cui S."/>
            <person name="Peng C."/>
            <person name="He B."/>
            <person name="Liu H."/>
        </authorList>
    </citation>
    <scope>NUCLEOTIDE SEQUENCE [LARGE SCALE GENOMIC DNA]</scope>
    <source>
        <strain evidence="2">Sdau11-99</strain>
    </source>
</reference>
<keyword evidence="2" id="KW-0378">Hydrolase</keyword>
<dbReference type="Proteomes" id="UP000572817">
    <property type="component" value="Unassembled WGS sequence"/>
</dbReference>